<protein>
    <recommendedName>
        <fullName evidence="3">SH3 domain-containing protein</fullName>
    </recommendedName>
</protein>
<comment type="caution">
    <text evidence="4">The sequence shown here is derived from an EMBL/GenBank/DDBJ whole genome shotgun (WGS) entry which is preliminary data.</text>
</comment>
<dbReference type="Pfam" id="PF00018">
    <property type="entry name" value="SH3_1"/>
    <property type="match status" value="1"/>
</dbReference>
<dbReference type="Gene3D" id="2.30.30.40">
    <property type="entry name" value="SH3 Domains"/>
    <property type="match status" value="1"/>
</dbReference>
<feature type="domain" description="SH3" evidence="3">
    <location>
        <begin position="300"/>
        <end position="361"/>
    </location>
</feature>
<gene>
    <name evidence="4" type="ORF">M9Y10_027659</name>
</gene>
<keyword evidence="1 2" id="KW-0728">SH3 domain</keyword>
<organism evidence="4 5">
    <name type="scientific">Tritrichomonas musculus</name>
    <dbReference type="NCBI Taxonomy" id="1915356"/>
    <lineage>
        <taxon>Eukaryota</taxon>
        <taxon>Metamonada</taxon>
        <taxon>Parabasalia</taxon>
        <taxon>Tritrichomonadida</taxon>
        <taxon>Tritrichomonadidae</taxon>
        <taxon>Tritrichomonas</taxon>
    </lineage>
</organism>
<dbReference type="SUPFAM" id="SSF50044">
    <property type="entry name" value="SH3-domain"/>
    <property type="match status" value="1"/>
</dbReference>
<name>A0ABR2H3R1_9EUKA</name>
<dbReference type="InterPro" id="IPR001452">
    <property type="entry name" value="SH3_domain"/>
</dbReference>
<dbReference type="EMBL" id="JAPFFF010000043">
    <property type="protein sequence ID" value="KAK8840833.1"/>
    <property type="molecule type" value="Genomic_DNA"/>
</dbReference>
<proteinExistence type="predicted"/>
<sequence>MAYQNRNDFTVEVLRGLVNRVSSLEARGLTSFSYQTTLFEQLNDLSRENITLIQKIPLDIECTPGFPGAQNDTLTEISNFIANFFNITNSIEKQTNKTIDSFKQEYSSLSGLMNEHLADLSSNSHQIDSIKFTIKGSKQNLPSKFIKYQKSINNIIASNKMKKKSEATRLYGKLLKIRKDDAVYSRPNIIPSAEKCMSLITENSNSSIELLKKQFSLQKNILLAIIHSNREIITNCEQLSNEFTSMMNQIDFHSDFQRFTEYNKIIRYDILPMDFKPIDLNHECFNQIATVSKIVAFQFYPYSMAKMKNDFIAVDKGELSVQKGKILLLMEDLSLNWTFAQNPYTRVMGYVPSSFLEEIGKGLGVLLYEFEAKEEILNKGDYVAIESKSLDNETYQIHSITDNIIEIPFSYIGIISEIL</sequence>
<dbReference type="SMART" id="SM00326">
    <property type="entry name" value="SH3"/>
    <property type="match status" value="1"/>
</dbReference>
<accession>A0ABR2H3R1</accession>
<evidence type="ECO:0000259" key="3">
    <source>
        <dbReference type="PROSITE" id="PS50002"/>
    </source>
</evidence>
<evidence type="ECO:0000256" key="1">
    <source>
        <dbReference type="ARBA" id="ARBA00022443"/>
    </source>
</evidence>
<dbReference type="InterPro" id="IPR036028">
    <property type="entry name" value="SH3-like_dom_sf"/>
</dbReference>
<evidence type="ECO:0000313" key="5">
    <source>
        <dbReference type="Proteomes" id="UP001470230"/>
    </source>
</evidence>
<evidence type="ECO:0000256" key="2">
    <source>
        <dbReference type="PROSITE-ProRule" id="PRU00192"/>
    </source>
</evidence>
<keyword evidence="5" id="KW-1185">Reference proteome</keyword>
<reference evidence="4 5" key="1">
    <citation type="submission" date="2024-04" db="EMBL/GenBank/DDBJ databases">
        <title>Tritrichomonas musculus Genome.</title>
        <authorList>
            <person name="Alves-Ferreira E."/>
            <person name="Grigg M."/>
            <person name="Lorenzi H."/>
            <person name="Galac M."/>
        </authorList>
    </citation>
    <scope>NUCLEOTIDE SEQUENCE [LARGE SCALE GENOMIC DNA]</scope>
    <source>
        <strain evidence="4 5">EAF2021</strain>
    </source>
</reference>
<dbReference type="Proteomes" id="UP001470230">
    <property type="component" value="Unassembled WGS sequence"/>
</dbReference>
<evidence type="ECO:0000313" key="4">
    <source>
        <dbReference type="EMBL" id="KAK8840833.1"/>
    </source>
</evidence>
<dbReference type="PROSITE" id="PS50002">
    <property type="entry name" value="SH3"/>
    <property type="match status" value="1"/>
</dbReference>